<dbReference type="EMBL" id="JBHUCP010000018">
    <property type="protein sequence ID" value="MFD1532430.1"/>
    <property type="molecule type" value="Genomic_DNA"/>
</dbReference>
<keyword evidence="4" id="KW-1185">Reference proteome</keyword>
<dbReference type="Pfam" id="PF00561">
    <property type="entry name" value="Abhydrolase_1"/>
    <property type="match status" value="1"/>
</dbReference>
<keyword evidence="1 3" id="KW-0378">Hydrolase</keyword>
<reference evidence="4" key="1">
    <citation type="journal article" date="2019" name="Int. J. Syst. Evol. Microbiol.">
        <title>The Global Catalogue of Microorganisms (GCM) 10K type strain sequencing project: providing services to taxonomists for standard genome sequencing and annotation.</title>
        <authorList>
            <consortium name="The Broad Institute Genomics Platform"/>
            <consortium name="The Broad Institute Genome Sequencing Center for Infectious Disease"/>
            <person name="Wu L."/>
            <person name="Ma J."/>
        </authorList>
    </citation>
    <scope>NUCLEOTIDE SEQUENCE [LARGE SCALE GENOMIC DNA]</scope>
    <source>
        <strain evidence="4">JCM 12165</strain>
    </source>
</reference>
<dbReference type="Gene3D" id="3.40.50.1820">
    <property type="entry name" value="alpha/beta hydrolase"/>
    <property type="match status" value="1"/>
</dbReference>
<feature type="domain" description="AB hydrolase-1" evidence="2">
    <location>
        <begin position="23"/>
        <end position="251"/>
    </location>
</feature>
<name>A0ABW4FQ17_9PSEU</name>
<comment type="caution">
    <text evidence="3">The sequence shown here is derived from an EMBL/GenBank/DDBJ whole genome shotgun (WGS) entry which is preliminary data.</text>
</comment>
<dbReference type="SUPFAM" id="SSF53474">
    <property type="entry name" value="alpha/beta-Hydrolases"/>
    <property type="match status" value="1"/>
</dbReference>
<dbReference type="InterPro" id="IPR000639">
    <property type="entry name" value="Epox_hydrolase-like"/>
</dbReference>
<evidence type="ECO:0000256" key="1">
    <source>
        <dbReference type="ARBA" id="ARBA00022801"/>
    </source>
</evidence>
<evidence type="ECO:0000259" key="2">
    <source>
        <dbReference type="Pfam" id="PF00561"/>
    </source>
</evidence>
<dbReference type="GO" id="GO:0016787">
    <property type="term" value="F:hydrolase activity"/>
    <property type="evidence" value="ECO:0007669"/>
    <property type="project" value="UniProtKB-KW"/>
</dbReference>
<accession>A0ABW4FQ17</accession>
<proteinExistence type="predicted"/>
<dbReference type="PRINTS" id="PR00412">
    <property type="entry name" value="EPOXHYDRLASE"/>
</dbReference>
<dbReference type="PANTHER" id="PTHR43329">
    <property type="entry name" value="EPOXIDE HYDROLASE"/>
    <property type="match status" value="1"/>
</dbReference>
<dbReference type="RefSeq" id="WP_343986512.1">
    <property type="nucleotide sequence ID" value="NZ_BAAAJG010000027.1"/>
</dbReference>
<protein>
    <submittedName>
        <fullName evidence="3">Alpha/beta fold hydrolase</fullName>
    </submittedName>
</protein>
<evidence type="ECO:0000313" key="4">
    <source>
        <dbReference type="Proteomes" id="UP001597145"/>
    </source>
</evidence>
<dbReference type="Proteomes" id="UP001597145">
    <property type="component" value="Unassembled WGS sequence"/>
</dbReference>
<sequence length="286" mass="31208">MLMATRDGLTFDVHSWGPADGDPVLLLHGFPQNGGSWAEVATRLADRGYRVLAPDQRGYSPGARPEGRRAYALGALVADALAVMDELTGPTARVHLVGHDWGAAVAWQLAARHPERIRSLTAVSVPPPAAYMRSLVTTRQGLASWYVYAFQLPGLPERLLAAGGRRFSPRLAAALRRTGQSRDAAERDAAGLAEPRALTGAINWYRGMFAQRRADRGADHPVTVPTLFVWSDGDTALTRQSTERVHQHVEGPFRYAELRGVTHWIPDEAPGQLADLVLEHMGEYPA</sequence>
<evidence type="ECO:0000313" key="3">
    <source>
        <dbReference type="EMBL" id="MFD1532430.1"/>
    </source>
</evidence>
<organism evidence="3 4">
    <name type="scientific">Pseudonocardia aurantiaca</name>
    <dbReference type="NCBI Taxonomy" id="75290"/>
    <lineage>
        <taxon>Bacteria</taxon>
        <taxon>Bacillati</taxon>
        <taxon>Actinomycetota</taxon>
        <taxon>Actinomycetes</taxon>
        <taxon>Pseudonocardiales</taxon>
        <taxon>Pseudonocardiaceae</taxon>
        <taxon>Pseudonocardia</taxon>
    </lineage>
</organism>
<dbReference type="PRINTS" id="PR00111">
    <property type="entry name" value="ABHYDROLASE"/>
</dbReference>
<dbReference type="InterPro" id="IPR000073">
    <property type="entry name" value="AB_hydrolase_1"/>
</dbReference>
<dbReference type="InterPro" id="IPR029058">
    <property type="entry name" value="AB_hydrolase_fold"/>
</dbReference>
<gene>
    <name evidence="3" type="ORF">ACFSCY_23670</name>
</gene>